<accession>F2JJN2</accession>
<dbReference type="Pfam" id="PF02579">
    <property type="entry name" value="Nitro_FeMo-Co"/>
    <property type="match status" value="1"/>
</dbReference>
<organism evidence="2 3">
    <name type="scientific">Cellulosilyticum lentocellum (strain ATCC 49066 / DSM 5427 / NCIMB 11756 / RHM5)</name>
    <name type="common">Clostridium lentocellum</name>
    <dbReference type="NCBI Taxonomy" id="642492"/>
    <lineage>
        <taxon>Bacteria</taxon>
        <taxon>Bacillati</taxon>
        <taxon>Bacillota</taxon>
        <taxon>Clostridia</taxon>
        <taxon>Lachnospirales</taxon>
        <taxon>Cellulosilyticaceae</taxon>
        <taxon>Cellulosilyticum</taxon>
    </lineage>
</organism>
<dbReference type="PANTHER" id="PTHR42983">
    <property type="entry name" value="DINITROGENASE IRON-MOLYBDENUM COFACTOR PROTEIN-RELATED"/>
    <property type="match status" value="1"/>
</dbReference>
<evidence type="ECO:0000313" key="2">
    <source>
        <dbReference type="EMBL" id="ADZ82074.1"/>
    </source>
</evidence>
<dbReference type="KEGG" id="cle:Clole_0327"/>
<dbReference type="PANTHER" id="PTHR42983:SF1">
    <property type="entry name" value="IRON-MOLYBDENUM PROTEIN"/>
    <property type="match status" value="1"/>
</dbReference>
<protein>
    <submittedName>
        <fullName evidence="2">Dinitrogenase iron-molybdenum cofactor biosynthesis protein</fullName>
    </submittedName>
</protein>
<reference evidence="2 3" key="1">
    <citation type="journal article" date="2011" name="J. Bacteriol.">
        <title>Complete genome sequence of the cellulose-degrading bacterium Cellulosilyticum lentocellum.</title>
        <authorList>
            <consortium name="US DOE Joint Genome Institute"/>
            <person name="Miller D.A."/>
            <person name="Suen G."/>
            <person name="Bruce D."/>
            <person name="Copeland A."/>
            <person name="Cheng J.F."/>
            <person name="Detter C."/>
            <person name="Goodwin L.A."/>
            <person name="Han C.S."/>
            <person name="Hauser L.J."/>
            <person name="Land M.L."/>
            <person name="Lapidus A."/>
            <person name="Lucas S."/>
            <person name="Meincke L."/>
            <person name="Pitluck S."/>
            <person name="Tapia R."/>
            <person name="Teshima H."/>
            <person name="Woyke T."/>
            <person name="Fox B.G."/>
            <person name="Angert E.R."/>
            <person name="Currie C.R."/>
        </authorList>
    </citation>
    <scope>NUCLEOTIDE SEQUENCE [LARGE SCALE GENOMIC DNA]</scope>
    <source>
        <strain evidence="3">ATCC 49066 / DSM 5427 / NCIMB 11756 / RHM5</strain>
    </source>
</reference>
<evidence type="ECO:0000313" key="3">
    <source>
        <dbReference type="Proteomes" id="UP000008467"/>
    </source>
</evidence>
<dbReference type="InterPro" id="IPR003731">
    <property type="entry name" value="Di-Nase_FeMo-co_biosynth"/>
</dbReference>
<evidence type="ECO:0000259" key="1">
    <source>
        <dbReference type="Pfam" id="PF02579"/>
    </source>
</evidence>
<feature type="domain" description="Dinitrogenase iron-molybdenum cofactor biosynthesis" evidence="1">
    <location>
        <begin position="8"/>
        <end position="97"/>
    </location>
</feature>
<dbReference type="InterPro" id="IPR036105">
    <property type="entry name" value="DiNase_FeMo-co_biosyn_sf"/>
</dbReference>
<dbReference type="STRING" id="642492.Clole_0327"/>
<dbReference type="Gene3D" id="3.30.420.130">
    <property type="entry name" value="Dinitrogenase iron-molybdenum cofactor biosynthesis domain"/>
    <property type="match status" value="1"/>
</dbReference>
<dbReference type="Proteomes" id="UP000008467">
    <property type="component" value="Chromosome"/>
</dbReference>
<proteinExistence type="predicted"/>
<gene>
    <name evidence="2" type="ordered locus">Clole_0327</name>
</gene>
<keyword evidence="3" id="KW-1185">Reference proteome</keyword>
<dbReference type="EMBL" id="CP002582">
    <property type="protein sequence ID" value="ADZ82074.1"/>
    <property type="molecule type" value="Genomic_DNA"/>
</dbReference>
<sequence>MKVAITTDGRSVSKQFASTKGLEIFDVQKGKATSKMLVDASAGGGYEGLVYILQNEEVEVVLCGEIKANERKELEDYGLQVFPGARGSTTSILNAYLRSLRQSNVNSHNK</sequence>
<name>F2JJN2_CELLD</name>
<dbReference type="RefSeq" id="WP_013655375.1">
    <property type="nucleotide sequence ID" value="NC_015275.1"/>
</dbReference>
<dbReference type="SUPFAM" id="SSF53146">
    <property type="entry name" value="Nitrogenase accessory factor-like"/>
    <property type="match status" value="1"/>
</dbReference>
<dbReference type="AlphaFoldDB" id="F2JJN2"/>
<dbReference type="HOGENOM" id="CLU_2166471_0_0_9"/>